<evidence type="ECO:0000313" key="1">
    <source>
        <dbReference type="EMBL" id="CDY15903.1"/>
    </source>
</evidence>
<keyword evidence="2" id="KW-1185">Reference proteome</keyword>
<dbReference type="AlphaFoldDB" id="A0A078FU49"/>
<dbReference type="Proteomes" id="UP000028999">
    <property type="component" value="Unassembled WGS sequence"/>
</dbReference>
<dbReference type="EMBL" id="LK032059">
    <property type="protein sequence ID" value="CDY15903.1"/>
    <property type="molecule type" value="Genomic_DNA"/>
</dbReference>
<sequence length="49" mass="5846">MSSLEPSIYGIQIMATLLRLARTVSRNSKLDYLELYLLHYPAHWSWNHR</sequence>
<organism evidence="1 2">
    <name type="scientific">Brassica napus</name>
    <name type="common">Rape</name>
    <dbReference type="NCBI Taxonomy" id="3708"/>
    <lineage>
        <taxon>Eukaryota</taxon>
        <taxon>Viridiplantae</taxon>
        <taxon>Streptophyta</taxon>
        <taxon>Embryophyta</taxon>
        <taxon>Tracheophyta</taxon>
        <taxon>Spermatophyta</taxon>
        <taxon>Magnoliopsida</taxon>
        <taxon>eudicotyledons</taxon>
        <taxon>Gunneridae</taxon>
        <taxon>Pentapetalae</taxon>
        <taxon>rosids</taxon>
        <taxon>malvids</taxon>
        <taxon>Brassicales</taxon>
        <taxon>Brassicaceae</taxon>
        <taxon>Brassiceae</taxon>
        <taxon>Brassica</taxon>
    </lineage>
</organism>
<name>A0A078FU49_BRANA</name>
<accession>A0A078FU49</accession>
<reference evidence="1 2" key="1">
    <citation type="journal article" date="2014" name="Science">
        <title>Plant genetics. Early allopolyploid evolution in the post-Neolithic Brassica napus oilseed genome.</title>
        <authorList>
            <person name="Chalhoub B."/>
            <person name="Denoeud F."/>
            <person name="Liu S."/>
            <person name="Parkin I.A."/>
            <person name="Tang H."/>
            <person name="Wang X."/>
            <person name="Chiquet J."/>
            <person name="Belcram H."/>
            <person name="Tong C."/>
            <person name="Samans B."/>
            <person name="Correa M."/>
            <person name="Da Silva C."/>
            <person name="Just J."/>
            <person name="Falentin C."/>
            <person name="Koh C.S."/>
            <person name="Le Clainche I."/>
            <person name="Bernard M."/>
            <person name="Bento P."/>
            <person name="Noel B."/>
            <person name="Labadie K."/>
            <person name="Alberti A."/>
            <person name="Charles M."/>
            <person name="Arnaud D."/>
            <person name="Guo H."/>
            <person name="Daviaud C."/>
            <person name="Alamery S."/>
            <person name="Jabbari K."/>
            <person name="Zhao M."/>
            <person name="Edger P.P."/>
            <person name="Chelaifa H."/>
            <person name="Tack D."/>
            <person name="Lassalle G."/>
            <person name="Mestiri I."/>
            <person name="Schnel N."/>
            <person name="Le Paslier M.C."/>
            <person name="Fan G."/>
            <person name="Renault V."/>
            <person name="Bayer P.E."/>
            <person name="Golicz A.A."/>
            <person name="Manoli S."/>
            <person name="Lee T.H."/>
            <person name="Thi V.H."/>
            <person name="Chalabi S."/>
            <person name="Hu Q."/>
            <person name="Fan C."/>
            <person name="Tollenaere R."/>
            <person name="Lu Y."/>
            <person name="Battail C."/>
            <person name="Shen J."/>
            <person name="Sidebottom C.H."/>
            <person name="Wang X."/>
            <person name="Canaguier A."/>
            <person name="Chauveau A."/>
            <person name="Berard A."/>
            <person name="Deniot G."/>
            <person name="Guan M."/>
            <person name="Liu Z."/>
            <person name="Sun F."/>
            <person name="Lim Y.P."/>
            <person name="Lyons E."/>
            <person name="Town C.D."/>
            <person name="Bancroft I."/>
            <person name="Wang X."/>
            <person name="Meng J."/>
            <person name="Ma J."/>
            <person name="Pires J.C."/>
            <person name="King G.J."/>
            <person name="Brunel D."/>
            <person name="Delourme R."/>
            <person name="Renard M."/>
            <person name="Aury J.M."/>
            <person name="Adams K.L."/>
            <person name="Batley J."/>
            <person name="Snowdon R.J."/>
            <person name="Tost J."/>
            <person name="Edwards D."/>
            <person name="Zhou Y."/>
            <person name="Hua W."/>
            <person name="Sharpe A.G."/>
            <person name="Paterson A.H."/>
            <person name="Guan C."/>
            <person name="Wincker P."/>
        </authorList>
    </citation>
    <scope>NUCLEOTIDE SEQUENCE [LARGE SCALE GENOMIC DNA]</scope>
    <source>
        <strain evidence="2">cv. Darmor-bzh</strain>
    </source>
</reference>
<evidence type="ECO:0000313" key="2">
    <source>
        <dbReference type="Proteomes" id="UP000028999"/>
    </source>
</evidence>
<gene>
    <name evidence="1" type="primary">BnaA04g12080D</name>
    <name evidence="1" type="ORF">GSBRNA2T00090264001</name>
</gene>
<proteinExistence type="predicted"/>
<protein>
    <submittedName>
        <fullName evidence="1">BnaA04g12080D protein</fullName>
    </submittedName>
</protein>
<dbReference type="PaxDb" id="3708-A0A078FU49"/>
<dbReference type="Gramene" id="CDY15903">
    <property type="protein sequence ID" value="CDY15903"/>
    <property type="gene ID" value="GSBRNA2T00090264001"/>
</dbReference>